<protein>
    <submittedName>
        <fullName evidence="2">Head-to-tail stopper</fullName>
    </submittedName>
</protein>
<evidence type="ECO:0000313" key="3">
    <source>
        <dbReference type="Proteomes" id="UP000225217"/>
    </source>
</evidence>
<accession>A0A1J0GQ03</accession>
<dbReference type="EMBL" id="KX808132">
    <property type="protein sequence ID" value="APC43611.1"/>
    <property type="molecule type" value="Genomic_DNA"/>
</dbReference>
<gene>
    <name evidence="2" type="ORF">SEA_AMELIE_11</name>
</gene>
<evidence type="ECO:0000256" key="1">
    <source>
        <dbReference type="SAM" id="MobiDB-lite"/>
    </source>
</evidence>
<feature type="region of interest" description="Disordered" evidence="1">
    <location>
        <begin position="1"/>
        <end position="27"/>
    </location>
</feature>
<proteinExistence type="predicted"/>
<organism evidence="2 3">
    <name type="scientific">Mycobacterium phage Amelie</name>
    <dbReference type="NCBI Taxonomy" id="1913035"/>
    <lineage>
        <taxon>Viruses</taxon>
        <taxon>Duplodnaviria</taxon>
        <taxon>Heunggongvirae</taxon>
        <taxon>Uroviricota</taxon>
        <taxon>Caudoviricetes</taxon>
        <taxon>Weiservirinae</taxon>
        <taxon>Anayavirus</taxon>
        <taxon>Anayavirus amelie</taxon>
    </lineage>
</organism>
<sequence length="117" mass="12997">MFPTPHKVTHTTSVKVGENAAGQPITETRTRERFVTSLRKRLNEPGAAAADADRVVVEYSMVTPESDWAHGDQVVDWRGRMFTVHGDVDDYNGGPFGFRPGYIVTLRKVVKRAIPTA</sequence>
<evidence type="ECO:0000313" key="2">
    <source>
        <dbReference type="EMBL" id="APC43611.1"/>
    </source>
</evidence>
<keyword evidence="3" id="KW-1185">Reference proteome</keyword>
<dbReference type="Proteomes" id="UP000225217">
    <property type="component" value="Segment"/>
</dbReference>
<reference evidence="2 3" key="1">
    <citation type="submission" date="2016-08" db="EMBL/GenBank/DDBJ databases">
        <authorList>
            <person name="Grinspan D."/>
            <person name="Erlich J."/>
            <person name="Cui Z.D."/>
            <person name="Khazanchi R."/>
            <person name="Shaffer C.D."/>
            <person name="Hafer-Weston K.A."/>
            <person name="Elgin S.C.R."/>
            <person name="Klyczek K."/>
            <person name="Garlena R.A."/>
            <person name="Russell D.A."/>
            <person name="Pope W.H."/>
            <person name="Jacobs-Sera D."/>
            <person name="Hendrix R.W."/>
            <person name="Hatfull G.F."/>
        </authorList>
    </citation>
    <scope>NUCLEOTIDE SEQUENCE [LARGE SCALE GENOMIC DNA]</scope>
</reference>
<name>A0A1J0GQ03_9CAUD</name>